<sequence>MKIGIANDMPLAVQAIRRALAQNGAHSVVWTATNGAEAVALCRQELPDLILMDLLMPEVDGVEAVRRIMAATPCPILIVTSDVDRNMSLVFRAMGHGAVDVVMTPTMGSRHAADAAALLRKIDNISWLTGNGRPKRAAPSPVPPRRHGRQHLVAIGASAGGPVSLERILRSLPADFPAGIVLVQHVDPVFAADMADWLSLTSAIPVRLARTGEVPLPGTVLLAGTSDHLAMDVAGRLAYVAEPAEHFYKPSIDVFFDAIVANWPGDAIGVLLTGMGQDGARGLKKLRDWGALTIAQDRATSAVYGMPKAAAELGAALEILPLSGIAPRLIEALA</sequence>
<evidence type="ECO:0000256" key="5">
    <source>
        <dbReference type="HAMAP-Rule" id="MF_00099"/>
    </source>
</evidence>
<dbReference type="EMBL" id="JBHRTR010000054">
    <property type="protein sequence ID" value="MFC3231142.1"/>
    <property type="molecule type" value="Genomic_DNA"/>
</dbReference>
<dbReference type="InterPro" id="IPR008248">
    <property type="entry name" value="CheB-like"/>
</dbReference>
<feature type="active site" evidence="5 6">
    <location>
        <position position="278"/>
    </location>
</feature>
<comment type="function">
    <text evidence="5">Involved in chemotaxis. Part of a chemotaxis signal transduction system that modulates chemotaxis in response to various stimuli. Catalyzes the demethylation of specific methylglutamate residues introduced into the chemoreceptors (methyl-accepting chemotaxis proteins or MCP) by CheR. Also mediates the irreversible deamidation of specific glutamine residues to glutamic acid.</text>
</comment>
<evidence type="ECO:0000256" key="7">
    <source>
        <dbReference type="PROSITE-ProRule" id="PRU00169"/>
    </source>
</evidence>
<comment type="caution">
    <text evidence="10">The sequence shown here is derived from an EMBL/GenBank/DDBJ whole genome shotgun (WGS) entry which is preliminary data.</text>
</comment>
<keyword evidence="1 5" id="KW-0963">Cytoplasm</keyword>
<dbReference type="EC" id="3.5.1.44" evidence="5"/>
<proteinExistence type="inferred from homology"/>
<keyword evidence="2 5" id="KW-0145">Chemotaxis</keyword>
<feature type="modified residue" description="4-aspartylphosphate" evidence="5 7">
    <location>
        <position position="53"/>
    </location>
</feature>
<dbReference type="InterPro" id="IPR001789">
    <property type="entry name" value="Sig_transdc_resp-reg_receiver"/>
</dbReference>
<keyword evidence="11" id="KW-1185">Reference proteome</keyword>
<dbReference type="Pfam" id="PF01339">
    <property type="entry name" value="CheB_methylest"/>
    <property type="match status" value="1"/>
</dbReference>
<comment type="catalytic activity">
    <reaction evidence="5">
        <text>L-glutaminyl-[protein] + H2O = L-glutamyl-[protein] + NH4(+)</text>
        <dbReference type="Rhea" id="RHEA:16441"/>
        <dbReference type="Rhea" id="RHEA-COMP:10207"/>
        <dbReference type="Rhea" id="RHEA-COMP:10208"/>
        <dbReference type="ChEBI" id="CHEBI:15377"/>
        <dbReference type="ChEBI" id="CHEBI:28938"/>
        <dbReference type="ChEBI" id="CHEBI:29973"/>
        <dbReference type="ChEBI" id="CHEBI:30011"/>
        <dbReference type="EC" id="3.5.1.44"/>
    </reaction>
</comment>
<accession>A0ABV7L934</accession>
<dbReference type="Proteomes" id="UP001595528">
    <property type="component" value="Unassembled WGS sequence"/>
</dbReference>
<dbReference type="CDD" id="cd17541">
    <property type="entry name" value="REC_CheB-like"/>
    <property type="match status" value="1"/>
</dbReference>
<dbReference type="SUPFAM" id="SSF52738">
    <property type="entry name" value="Methylesterase CheB, C-terminal domain"/>
    <property type="match status" value="1"/>
</dbReference>
<evidence type="ECO:0000256" key="1">
    <source>
        <dbReference type="ARBA" id="ARBA00022490"/>
    </source>
</evidence>
<dbReference type="Gene3D" id="3.40.50.2300">
    <property type="match status" value="1"/>
</dbReference>
<evidence type="ECO:0000256" key="4">
    <source>
        <dbReference type="ARBA" id="ARBA00048267"/>
    </source>
</evidence>
<dbReference type="PANTHER" id="PTHR42872:SF6">
    <property type="entry name" value="PROTEIN-GLUTAMATE METHYLESTERASE_PROTEIN-GLUTAMINE GLUTAMINASE"/>
    <property type="match status" value="1"/>
</dbReference>
<evidence type="ECO:0000256" key="3">
    <source>
        <dbReference type="ARBA" id="ARBA00022801"/>
    </source>
</evidence>
<comment type="domain">
    <text evidence="5">Contains a C-terminal catalytic domain, and an N-terminal region which modulates catalytic activity.</text>
</comment>
<dbReference type="SUPFAM" id="SSF52172">
    <property type="entry name" value="CheY-like"/>
    <property type="match status" value="1"/>
</dbReference>
<dbReference type="PROSITE" id="PS50122">
    <property type="entry name" value="CHEB"/>
    <property type="match status" value="1"/>
</dbReference>
<dbReference type="PANTHER" id="PTHR42872">
    <property type="entry name" value="PROTEIN-GLUTAMATE METHYLESTERASE/PROTEIN-GLUTAMINE GLUTAMINASE"/>
    <property type="match status" value="1"/>
</dbReference>
<evidence type="ECO:0000259" key="9">
    <source>
        <dbReference type="PROSITE" id="PS50122"/>
    </source>
</evidence>
<feature type="domain" description="Response regulatory" evidence="8">
    <location>
        <begin position="2"/>
        <end position="119"/>
    </location>
</feature>
<dbReference type="Gene3D" id="3.40.50.180">
    <property type="entry name" value="Methylesterase CheB, C-terminal domain"/>
    <property type="match status" value="1"/>
</dbReference>
<keyword evidence="5 7" id="KW-0597">Phosphoprotein</keyword>
<dbReference type="PIRSF" id="PIRSF000876">
    <property type="entry name" value="RR_chemtxs_CheB"/>
    <property type="match status" value="1"/>
</dbReference>
<dbReference type="PROSITE" id="PS50110">
    <property type="entry name" value="RESPONSE_REGULATORY"/>
    <property type="match status" value="1"/>
</dbReference>
<dbReference type="SMART" id="SM00448">
    <property type="entry name" value="REC"/>
    <property type="match status" value="1"/>
</dbReference>
<evidence type="ECO:0000256" key="2">
    <source>
        <dbReference type="ARBA" id="ARBA00022500"/>
    </source>
</evidence>
<evidence type="ECO:0000313" key="10">
    <source>
        <dbReference type="EMBL" id="MFC3231142.1"/>
    </source>
</evidence>
<keyword evidence="3 5" id="KW-0378">Hydrolase</keyword>
<gene>
    <name evidence="5" type="primary">cheB</name>
    <name evidence="10" type="ORF">ACFOGJ_28095</name>
</gene>
<dbReference type="CDD" id="cd16432">
    <property type="entry name" value="CheB_Rec"/>
    <property type="match status" value="1"/>
</dbReference>
<name>A0ABV7L934_9PROT</name>
<organism evidence="10 11">
    <name type="scientific">Marinibaculum pumilum</name>
    <dbReference type="NCBI Taxonomy" id="1766165"/>
    <lineage>
        <taxon>Bacteria</taxon>
        <taxon>Pseudomonadati</taxon>
        <taxon>Pseudomonadota</taxon>
        <taxon>Alphaproteobacteria</taxon>
        <taxon>Rhodospirillales</taxon>
        <taxon>Rhodospirillaceae</taxon>
        <taxon>Marinibaculum</taxon>
    </lineage>
</organism>
<dbReference type="RefSeq" id="WP_379906606.1">
    <property type="nucleotide sequence ID" value="NZ_JBHRTR010000054.1"/>
</dbReference>
<feature type="active site" evidence="5 6">
    <location>
        <position position="185"/>
    </location>
</feature>
<feature type="domain" description="CheB-type methylesterase" evidence="9">
    <location>
        <begin position="141"/>
        <end position="334"/>
    </location>
</feature>
<evidence type="ECO:0000259" key="8">
    <source>
        <dbReference type="PROSITE" id="PS50110"/>
    </source>
</evidence>
<evidence type="ECO:0000313" key="11">
    <source>
        <dbReference type="Proteomes" id="UP001595528"/>
    </source>
</evidence>
<dbReference type="HAMAP" id="MF_00099">
    <property type="entry name" value="CheB_chemtxs"/>
    <property type="match status" value="1"/>
</dbReference>
<dbReference type="Pfam" id="PF00072">
    <property type="entry name" value="Response_reg"/>
    <property type="match status" value="1"/>
</dbReference>
<evidence type="ECO:0000256" key="6">
    <source>
        <dbReference type="PROSITE-ProRule" id="PRU00050"/>
    </source>
</evidence>
<comment type="PTM">
    <text evidence="5">Phosphorylated by CheA. Phosphorylation of the N-terminal regulatory domain activates the methylesterase activity.</text>
</comment>
<reference evidence="11" key="1">
    <citation type="journal article" date="2019" name="Int. J. Syst. Evol. Microbiol.">
        <title>The Global Catalogue of Microorganisms (GCM) 10K type strain sequencing project: providing services to taxonomists for standard genome sequencing and annotation.</title>
        <authorList>
            <consortium name="The Broad Institute Genomics Platform"/>
            <consortium name="The Broad Institute Genome Sequencing Center for Infectious Disease"/>
            <person name="Wu L."/>
            <person name="Ma J."/>
        </authorList>
    </citation>
    <scope>NUCLEOTIDE SEQUENCE [LARGE SCALE GENOMIC DNA]</scope>
    <source>
        <strain evidence="11">KCTC 42964</strain>
    </source>
</reference>
<feature type="active site" evidence="5 6">
    <location>
        <position position="158"/>
    </location>
</feature>
<dbReference type="NCBIfam" id="NF009206">
    <property type="entry name" value="PRK12555.1"/>
    <property type="match status" value="1"/>
</dbReference>
<comment type="similarity">
    <text evidence="5">Belongs to the CheB family.</text>
</comment>
<dbReference type="InterPro" id="IPR000673">
    <property type="entry name" value="Sig_transdc_resp-reg_Me-estase"/>
</dbReference>
<dbReference type="InterPro" id="IPR011006">
    <property type="entry name" value="CheY-like_superfamily"/>
</dbReference>
<comment type="catalytic activity">
    <reaction evidence="4 5">
        <text>[protein]-L-glutamate 5-O-methyl ester + H2O = L-glutamyl-[protein] + methanol + H(+)</text>
        <dbReference type="Rhea" id="RHEA:23236"/>
        <dbReference type="Rhea" id="RHEA-COMP:10208"/>
        <dbReference type="Rhea" id="RHEA-COMP:10311"/>
        <dbReference type="ChEBI" id="CHEBI:15377"/>
        <dbReference type="ChEBI" id="CHEBI:15378"/>
        <dbReference type="ChEBI" id="CHEBI:17790"/>
        <dbReference type="ChEBI" id="CHEBI:29973"/>
        <dbReference type="ChEBI" id="CHEBI:82795"/>
        <dbReference type="EC" id="3.1.1.61"/>
    </reaction>
</comment>
<dbReference type="InterPro" id="IPR035909">
    <property type="entry name" value="CheB_C"/>
</dbReference>
<dbReference type="EC" id="3.1.1.61" evidence="5"/>
<comment type="subcellular location">
    <subcellularLocation>
        <location evidence="5">Cytoplasm</location>
    </subcellularLocation>
</comment>
<protein>
    <recommendedName>
        <fullName evidence="5">Protein-glutamate methylesterase/protein-glutamine glutaminase</fullName>
        <ecNumber evidence="5">3.1.1.61</ecNumber>
        <ecNumber evidence="5">3.5.1.44</ecNumber>
    </recommendedName>
</protein>